<reference evidence="1 2" key="1">
    <citation type="submission" date="2020-04" db="EMBL/GenBank/DDBJ databases">
        <title>Perkinsus olseni comparative genomics.</title>
        <authorList>
            <person name="Bogema D.R."/>
        </authorList>
    </citation>
    <scope>NUCLEOTIDE SEQUENCE [LARGE SCALE GENOMIC DNA]</scope>
    <source>
        <strain evidence="1">ATCC PRA-205</strain>
    </source>
</reference>
<evidence type="ECO:0000313" key="1">
    <source>
        <dbReference type="EMBL" id="KAF4728775.1"/>
    </source>
</evidence>
<proteinExistence type="predicted"/>
<feature type="non-terminal residue" evidence="1">
    <location>
        <position position="1"/>
    </location>
</feature>
<dbReference type="AlphaFoldDB" id="A0A7J6S7Z6"/>
<organism evidence="1 2">
    <name type="scientific">Perkinsus olseni</name>
    <name type="common">Perkinsus atlanticus</name>
    <dbReference type="NCBI Taxonomy" id="32597"/>
    <lineage>
        <taxon>Eukaryota</taxon>
        <taxon>Sar</taxon>
        <taxon>Alveolata</taxon>
        <taxon>Perkinsozoa</taxon>
        <taxon>Perkinsea</taxon>
        <taxon>Perkinsida</taxon>
        <taxon>Perkinsidae</taxon>
        <taxon>Perkinsus</taxon>
    </lineage>
</organism>
<evidence type="ECO:0000313" key="2">
    <source>
        <dbReference type="Proteomes" id="UP000574390"/>
    </source>
</evidence>
<gene>
    <name evidence="1" type="ORF">FOZ62_015527</name>
</gene>
<feature type="non-terminal residue" evidence="1">
    <location>
        <position position="128"/>
    </location>
</feature>
<dbReference type="EMBL" id="JABANM010016848">
    <property type="protein sequence ID" value="KAF4728775.1"/>
    <property type="molecule type" value="Genomic_DNA"/>
</dbReference>
<protein>
    <submittedName>
        <fullName evidence="1">Uncharacterized protein</fullName>
    </submittedName>
</protein>
<sequence length="128" mass="14707">QLDRRIHEGLGDDLSAYSDTPEYGIDPTHFGVYRWAFDTVRIISSETSGKWEYWFSDKAGIKRGVELRWANKVSKYMIVSLSVISPYKVAIPDGYPVRYSALEELNNKSRTFLEGQTEYAALNQLLTF</sequence>
<comment type="caution">
    <text evidence="1">The sequence shown here is derived from an EMBL/GenBank/DDBJ whole genome shotgun (WGS) entry which is preliminary data.</text>
</comment>
<dbReference type="Proteomes" id="UP000574390">
    <property type="component" value="Unassembled WGS sequence"/>
</dbReference>
<accession>A0A7J6S7Z6</accession>
<name>A0A7J6S7Z6_PEROL</name>